<organism evidence="2 3">
    <name type="scientific">Mesocestoides corti</name>
    <name type="common">Flatworm</name>
    <dbReference type="NCBI Taxonomy" id="53468"/>
    <lineage>
        <taxon>Eukaryota</taxon>
        <taxon>Metazoa</taxon>
        <taxon>Spiralia</taxon>
        <taxon>Lophotrochozoa</taxon>
        <taxon>Platyhelminthes</taxon>
        <taxon>Cestoda</taxon>
        <taxon>Eucestoda</taxon>
        <taxon>Cyclophyllidea</taxon>
        <taxon>Mesocestoididae</taxon>
        <taxon>Mesocestoides</taxon>
    </lineage>
</organism>
<reference evidence="2 3" key="1">
    <citation type="submission" date="2018-10" db="EMBL/GenBank/DDBJ databases">
        <authorList>
            <consortium name="Pathogen Informatics"/>
        </authorList>
    </citation>
    <scope>NUCLEOTIDE SEQUENCE [LARGE SCALE GENOMIC DNA]</scope>
</reference>
<accession>A0A0R3U324</accession>
<evidence type="ECO:0000313" key="2">
    <source>
        <dbReference type="EMBL" id="VDD74925.1"/>
    </source>
</evidence>
<evidence type="ECO:0000313" key="3">
    <source>
        <dbReference type="Proteomes" id="UP000267029"/>
    </source>
</evidence>
<feature type="compositionally biased region" description="Low complexity" evidence="1">
    <location>
        <begin position="118"/>
        <end position="134"/>
    </location>
</feature>
<name>A0A0R3U324_MESCO</name>
<dbReference type="AlphaFoldDB" id="A0A0R3U324"/>
<dbReference type="STRING" id="53468.A0A0R3U324"/>
<dbReference type="Proteomes" id="UP000267029">
    <property type="component" value="Unassembled WGS sequence"/>
</dbReference>
<proteinExistence type="predicted"/>
<sequence>MPQSAFIELFNGRVEPSILVSSALLSIMKAPPSLSLSLGHHLVPYKHSEIRANEITNSFPLCLSVFLANSFSQNHPPFAVTPTPHPLPTLGITNARFRMVPWCIDCRVVKSRRGRRGVTGASSPALSSPTLLSGDTPAVTPADGHQTSPVHAAPSVTAAAATTTTTATVRRFGGPYYPIADIDSMPSNVKCMVLQQNLHQILQAWRSAKQMLKELDQRTAASSSGGGAGGRGSSSRSRGGGRGQKRAPSANPEDPPAAPSPQAPFTPTPPTTSTSN</sequence>
<dbReference type="EMBL" id="UXSR01000098">
    <property type="protein sequence ID" value="VDD74925.1"/>
    <property type="molecule type" value="Genomic_DNA"/>
</dbReference>
<keyword evidence="3" id="KW-1185">Reference proteome</keyword>
<gene>
    <name evidence="2" type="ORF">MCOS_LOCUS928</name>
</gene>
<feature type="compositionally biased region" description="Pro residues" evidence="1">
    <location>
        <begin position="253"/>
        <end position="270"/>
    </location>
</feature>
<protein>
    <submittedName>
        <fullName evidence="2">Uncharacterized protein</fullName>
    </submittedName>
</protein>
<evidence type="ECO:0000256" key="1">
    <source>
        <dbReference type="SAM" id="MobiDB-lite"/>
    </source>
</evidence>
<dbReference type="OrthoDB" id="6287685at2759"/>
<feature type="compositionally biased region" description="Gly residues" evidence="1">
    <location>
        <begin position="224"/>
        <end position="242"/>
    </location>
</feature>
<feature type="region of interest" description="Disordered" evidence="1">
    <location>
        <begin position="215"/>
        <end position="276"/>
    </location>
</feature>
<feature type="region of interest" description="Disordered" evidence="1">
    <location>
        <begin position="115"/>
        <end position="156"/>
    </location>
</feature>